<feature type="non-terminal residue" evidence="1">
    <location>
        <position position="1"/>
    </location>
</feature>
<proteinExistence type="predicted"/>
<accession>A0ACA9R8S4</accession>
<keyword evidence="2" id="KW-1185">Reference proteome</keyword>
<sequence>KNNSREKFPPYGQVSSSTFPKQHNAPEVCRRREALTFKRTATRTIDLYIEISQIATRPLWTKYRGIHQTHGE</sequence>
<organism evidence="1 2">
    <name type="scientific">Acaulospora colombiana</name>
    <dbReference type="NCBI Taxonomy" id="27376"/>
    <lineage>
        <taxon>Eukaryota</taxon>
        <taxon>Fungi</taxon>
        <taxon>Fungi incertae sedis</taxon>
        <taxon>Mucoromycota</taxon>
        <taxon>Glomeromycotina</taxon>
        <taxon>Glomeromycetes</taxon>
        <taxon>Diversisporales</taxon>
        <taxon>Acaulosporaceae</taxon>
        <taxon>Acaulospora</taxon>
    </lineage>
</organism>
<feature type="non-terminal residue" evidence="1">
    <location>
        <position position="72"/>
    </location>
</feature>
<comment type="caution">
    <text evidence="1">The sequence shown here is derived from an EMBL/GenBank/DDBJ whole genome shotgun (WGS) entry which is preliminary data.</text>
</comment>
<gene>
    <name evidence="1" type="ORF">ACOLOM_LOCUS14370</name>
</gene>
<evidence type="ECO:0000313" key="1">
    <source>
        <dbReference type="EMBL" id="CAG8782249.1"/>
    </source>
</evidence>
<protein>
    <submittedName>
        <fullName evidence="1">7608_t:CDS:1</fullName>
    </submittedName>
</protein>
<reference evidence="1" key="1">
    <citation type="submission" date="2021-06" db="EMBL/GenBank/DDBJ databases">
        <authorList>
            <person name="Kallberg Y."/>
            <person name="Tangrot J."/>
            <person name="Rosling A."/>
        </authorList>
    </citation>
    <scope>NUCLEOTIDE SEQUENCE</scope>
    <source>
        <strain evidence="1">CL356</strain>
    </source>
</reference>
<evidence type="ECO:0000313" key="2">
    <source>
        <dbReference type="Proteomes" id="UP000789525"/>
    </source>
</evidence>
<dbReference type="Proteomes" id="UP000789525">
    <property type="component" value="Unassembled WGS sequence"/>
</dbReference>
<name>A0ACA9R8S4_9GLOM</name>
<dbReference type="EMBL" id="CAJVPT010072822">
    <property type="protein sequence ID" value="CAG8782249.1"/>
    <property type="molecule type" value="Genomic_DNA"/>
</dbReference>